<feature type="non-terminal residue" evidence="1">
    <location>
        <position position="1"/>
    </location>
</feature>
<name>S8D1H4_9LAMI</name>
<dbReference type="PANTHER" id="PTHR47692:SF2">
    <property type="entry name" value="ZINC FINGER RING-TYPE DOMAIN CONTAINING PROTEIN"/>
    <property type="match status" value="1"/>
</dbReference>
<evidence type="ECO:0000313" key="1">
    <source>
        <dbReference type="EMBL" id="EPS71191.1"/>
    </source>
</evidence>
<dbReference type="EMBL" id="AUSU01001362">
    <property type="protein sequence ID" value="EPS71191.1"/>
    <property type="molecule type" value="Genomic_DNA"/>
</dbReference>
<dbReference type="OrthoDB" id="21204at2759"/>
<proteinExistence type="predicted"/>
<dbReference type="Proteomes" id="UP000015453">
    <property type="component" value="Unassembled WGS sequence"/>
</dbReference>
<sequence>GGIWSDFFSEAHNYRLKCYYDTEQVDLADELDVSRYWKSGKYRKQNKFIHHWLKREIQALLLDEDVDIIVHHIVGAIDTLIRGWLKKDGEIPWETARKEFRSTVSEAAGPFLTGRAERFACELELFVASGLSIRAFDKVYTRHLGWKNGDTSDDD</sequence>
<dbReference type="AlphaFoldDB" id="S8D1H4"/>
<keyword evidence="2" id="KW-1185">Reference proteome</keyword>
<dbReference type="PANTHER" id="PTHR47692">
    <property type="entry name" value="RING/U-BOX SUPERFAMILY PROTEIN"/>
    <property type="match status" value="1"/>
</dbReference>
<gene>
    <name evidence="1" type="ORF">M569_03567</name>
</gene>
<accession>S8D1H4</accession>
<reference evidence="1 2" key="1">
    <citation type="journal article" date="2013" name="BMC Genomics">
        <title>The miniature genome of a carnivorous plant Genlisea aurea contains a low number of genes and short non-coding sequences.</title>
        <authorList>
            <person name="Leushkin E.V."/>
            <person name="Sutormin R.A."/>
            <person name="Nabieva E.R."/>
            <person name="Penin A.A."/>
            <person name="Kondrashov A.S."/>
            <person name="Logacheva M.D."/>
        </authorList>
    </citation>
    <scope>NUCLEOTIDE SEQUENCE [LARGE SCALE GENOMIC DNA]</scope>
</reference>
<feature type="non-terminal residue" evidence="1">
    <location>
        <position position="155"/>
    </location>
</feature>
<comment type="caution">
    <text evidence="1">The sequence shown here is derived from an EMBL/GenBank/DDBJ whole genome shotgun (WGS) entry which is preliminary data.</text>
</comment>
<protein>
    <submittedName>
        <fullName evidence="1">Uncharacterized protein</fullName>
    </submittedName>
</protein>
<evidence type="ECO:0000313" key="2">
    <source>
        <dbReference type="Proteomes" id="UP000015453"/>
    </source>
</evidence>
<organism evidence="1 2">
    <name type="scientific">Genlisea aurea</name>
    <dbReference type="NCBI Taxonomy" id="192259"/>
    <lineage>
        <taxon>Eukaryota</taxon>
        <taxon>Viridiplantae</taxon>
        <taxon>Streptophyta</taxon>
        <taxon>Embryophyta</taxon>
        <taxon>Tracheophyta</taxon>
        <taxon>Spermatophyta</taxon>
        <taxon>Magnoliopsida</taxon>
        <taxon>eudicotyledons</taxon>
        <taxon>Gunneridae</taxon>
        <taxon>Pentapetalae</taxon>
        <taxon>asterids</taxon>
        <taxon>lamiids</taxon>
        <taxon>Lamiales</taxon>
        <taxon>Lentibulariaceae</taxon>
        <taxon>Genlisea</taxon>
    </lineage>
</organism>